<gene>
    <name evidence="1" type="ORF">Pyn_06801</name>
</gene>
<keyword evidence="1" id="KW-0371">Homeobox</keyword>
<proteinExistence type="predicted"/>
<reference evidence="1 2" key="1">
    <citation type="submission" date="2018-02" db="EMBL/GenBank/DDBJ databases">
        <title>Draft genome of wild Prunus yedoensis var. nudiflora.</title>
        <authorList>
            <person name="Baek S."/>
            <person name="Kim J.-H."/>
            <person name="Choi K."/>
            <person name="Kim G.-B."/>
            <person name="Cho A."/>
            <person name="Jang H."/>
            <person name="Shin C.-H."/>
            <person name="Yu H.-J."/>
            <person name="Mun J.-H."/>
        </authorList>
    </citation>
    <scope>NUCLEOTIDE SEQUENCE [LARGE SCALE GENOMIC DNA]</scope>
    <source>
        <strain evidence="2">cv. Jeju island</strain>
        <tissue evidence="1">Leaf</tissue>
    </source>
</reference>
<evidence type="ECO:0000313" key="1">
    <source>
        <dbReference type="EMBL" id="PQQ09559.1"/>
    </source>
</evidence>
<accession>A0A314YTI6</accession>
<name>A0A314YTI6_PRUYE</name>
<keyword evidence="1" id="KW-0238">DNA-binding</keyword>
<sequence length="62" mass="6818">MEESQSDIEDFGAVDDHLGDSGICSSDDDSWCNSGNSKIKKLTYMNHGKSKDNMVIVYTEIG</sequence>
<protein>
    <submittedName>
        <fullName evidence="1">Homeobox-DDT domain protein RLT3 isoform X1</fullName>
    </submittedName>
</protein>
<dbReference type="GO" id="GO:0003677">
    <property type="term" value="F:DNA binding"/>
    <property type="evidence" value="ECO:0007669"/>
    <property type="project" value="UniProtKB-KW"/>
</dbReference>
<dbReference type="AlphaFoldDB" id="A0A314YTI6"/>
<evidence type="ECO:0000313" key="2">
    <source>
        <dbReference type="Proteomes" id="UP000250321"/>
    </source>
</evidence>
<keyword evidence="2" id="KW-1185">Reference proteome</keyword>
<dbReference type="Proteomes" id="UP000250321">
    <property type="component" value="Unassembled WGS sequence"/>
</dbReference>
<comment type="caution">
    <text evidence="1">The sequence shown here is derived from an EMBL/GenBank/DDBJ whole genome shotgun (WGS) entry which is preliminary data.</text>
</comment>
<organism evidence="1 2">
    <name type="scientific">Prunus yedoensis var. nudiflora</name>
    <dbReference type="NCBI Taxonomy" id="2094558"/>
    <lineage>
        <taxon>Eukaryota</taxon>
        <taxon>Viridiplantae</taxon>
        <taxon>Streptophyta</taxon>
        <taxon>Embryophyta</taxon>
        <taxon>Tracheophyta</taxon>
        <taxon>Spermatophyta</taxon>
        <taxon>Magnoliopsida</taxon>
        <taxon>eudicotyledons</taxon>
        <taxon>Gunneridae</taxon>
        <taxon>Pentapetalae</taxon>
        <taxon>rosids</taxon>
        <taxon>fabids</taxon>
        <taxon>Rosales</taxon>
        <taxon>Rosaceae</taxon>
        <taxon>Amygdaloideae</taxon>
        <taxon>Amygdaleae</taxon>
        <taxon>Prunus</taxon>
    </lineage>
</organism>
<dbReference type="EMBL" id="PJQY01000601">
    <property type="protein sequence ID" value="PQQ09559.1"/>
    <property type="molecule type" value="Genomic_DNA"/>
</dbReference>